<gene>
    <name evidence="5" type="ordered locus">Gbem_1871</name>
</gene>
<dbReference type="InterPro" id="IPR051600">
    <property type="entry name" value="Beta-PGM-like"/>
</dbReference>
<dbReference type="PANTHER" id="PTHR46193:SF21">
    <property type="entry name" value="SLL1138 PROTEIN"/>
    <property type="match status" value="1"/>
</dbReference>
<dbReference type="Pfam" id="PF13419">
    <property type="entry name" value="HAD_2"/>
    <property type="match status" value="1"/>
</dbReference>
<dbReference type="InterPro" id="IPR036412">
    <property type="entry name" value="HAD-like_sf"/>
</dbReference>
<dbReference type="PANTHER" id="PTHR46193">
    <property type="entry name" value="6-PHOSPHOGLUCONATE PHOSPHATASE"/>
    <property type="match status" value="1"/>
</dbReference>
<dbReference type="SFLD" id="SFLDG01135">
    <property type="entry name" value="C1.5.6:_HAD__Beta-PGM__Phospha"/>
    <property type="match status" value="1"/>
</dbReference>
<protein>
    <submittedName>
        <fullName evidence="5">Phosphatase/phosphohexomutase-related hydrolase</fullName>
    </submittedName>
</protein>
<dbReference type="AlphaFoldDB" id="B5EB24"/>
<dbReference type="Gene3D" id="3.40.50.1000">
    <property type="entry name" value="HAD superfamily/HAD-like"/>
    <property type="match status" value="1"/>
</dbReference>
<evidence type="ECO:0000313" key="5">
    <source>
        <dbReference type="EMBL" id="ACH38885.1"/>
    </source>
</evidence>
<keyword evidence="3" id="KW-0479">Metal-binding</keyword>
<dbReference type="OrthoDB" id="9807630at2"/>
<evidence type="ECO:0000256" key="1">
    <source>
        <dbReference type="ARBA" id="ARBA00001946"/>
    </source>
</evidence>
<keyword evidence="6" id="KW-1185">Reference proteome</keyword>
<dbReference type="InterPro" id="IPR023198">
    <property type="entry name" value="PGP-like_dom2"/>
</dbReference>
<dbReference type="GO" id="GO:0046872">
    <property type="term" value="F:metal ion binding"/>
    <property type="evidence" value="ECO:0007669"/>
    <property type="project" value="UniProtKB-KW"/>
</dbReference>
<keyword evidence="4" id="KW-0460">Magnesium</keyword>
<evidence type="ECO:0000256" key="3">
    <source>
        <dbReference type="ARBA" id="ARBA00022723"/>
    </source>
</evidence>
<evidence type="ECO:0000256" key="4">
    <source>
        <dbReference type="ARBA" id="ARBA00022842"/>
    </source>
</evidence>
<sequence length="227" mass="24212">MFSAVIFDFDGIIVDTEPAHYEAFQKVLAPLGLGFPWQDYLDGFLGLDDRDAFRKVFRIEGRPLYDAELDDLIRLKGLAFTDMVSAGVTPYPGVVELIRALSVRLPVALCSGARRSDVVPVLALLGLAGSFDAMVTADEVAASKPDPESYRTAVARLRKIFPAVDASTTLAIEDTPAGIASATGAGVKVLAVTNSYPRERLVEATWIVDSLCSVDLSSSSDAPPACA</sequence>
<dbReference type="SUPFAM" id="SSF56784">
    <property type="entry name" value="HAD-like"/>
    <property type="match status" value="1"/>
</dbReference>
<reference evidence="5 6" key="2">
    <citation type="journal article" date="2010" name="BMC Genomics">
        <title>The genome of Geobacter bemidjiensis, exemplar for the subsurface clade of Geobacter species that predominate in Fe(III)-reducing subsurface environments.</title>
        <authorList>
            <person name="Aklujkar M."/>
            <person name="Young N.D."/>
            <person name="Holmes D."/>
            <person name="Chavan M."/>
            <person name="Risso C."/>
            <person name="Kiss H.E."/>
            <person name="Han C.S."/>
            <person name="Land M.L."/>
            <person name="Lovley D.R."/>
        </authorList>
    </citation>
    <scope>NUCLEOTIDE SEQUENCE [LARGE SCALE GENOMIC DNA]</scope>
    <source>
        <strain evidence="6">ATCC BAA-1014 / DSM 16622 / JCM 12645 / Bem</strain>
    </source>
</reference>
<dbReference type="Gene3D" id="1.10.150.240">
    <property type="entry name" value="Putative phosphatase, domain 2"/>
    <property type="match status" value="1"/>
</dbReference>
<dbReference type="NCBIfam" id="TIGR01509">
    <property type="entry name" value="HAD-SF-IA-v3"/>
    <property type="match status" value="1"/>
</dbReference>
<dbReference type="SFLD" id="SFLDG01129">
    <property type="entry name" value="C1.5:_HAD__Beta-PGM__Phosphata"/>
    <property type="match status" value="1"/>
</dbReference>
<evidence type="ECO:0000256" key="2">
    <source>
        <dbReference type="ARBA" id="ARBA00006171"/>
    </source>
</evidence>
<dbReference type="eggNOG" id="COG0637">
    <property type="taxonomic scope" value="Bacteria"/>
</dbReference>
<organism evidence="5 6">
    <name type="scientific">Citrifermentans bemidjiense (strain ATCC BAA-1014 / DSM 16622 / JCM 12645 / Bem)</name>
    <name type="common">Geobacter bemidjiensis</name>
    <dbReference type="NCBI Taxonomy" id="404380"/>
    <lineage>
        <taxon>Bacteria</taxon>
        <taxon>Pseudomonadati</taxon>
        <taxon>Thermodesulfobacteriota</taxon>
        <taxon>Desulfuromonadia</taxon>
        <taxon>Geobacterales</taxon>
        <taxon>Geobacteraceae</taxon>
        <taxon>Citrifermentans</taxon>
    </lineage>
</organism>
<dbReference type="STRING" id="404380.Gbem_1871"/>
<dbReference type="KEGG" id="gbm:Gbem_1871"/>
<comment type="similarity">
    <text evidence="2">Belongs to the HAD-like hydrolase superfamily. CbbY/CbbZ/Gph/YieH family.</text>
</comment>
<dbReference type="Proteomes" id="UP000008825">
    <property type="component" value="Chromosome"/>
</dbReference>
<dbReference type="InterPro" id="IPR041492">
    <property type="entry name" value="HAD_2"/>
</dbReference>
<accession>B5EB24</accession>
<proteinExistence type="inferred from homology"/>
<dbReference type="InterPro" id="IPR006439">
    <property type="entry name" value="HAD-SF_hydro_IA"/>
</dbReference>
<comment type="cofactor">
    <cofactor evidence="1">
        <name>Mg(2+)</name>
        <dbReference type="ChEBI" id="CHEBI:18420"/>
    </cofactor>
</comment>
<dbReference type="RefSeq" id="WP_012530303.1">
    <property type="nucleotide sequence ID" value="NC_011146.1"/>
</dbReference>
<name>B5EB24_CITBB</name>
<dbReference type="GO" id="GO:0016787">
    <property type="term" value="F:hydrolase activity"/>
    <property type="evidence" value="ECO:0007669"/>
    <property type="project" value="UniProtKB-KW"/>
</dbReference>
<dbReference type="InterPro" id="IPR023214">
    <property type="entry name" value="HAD_sf"/>
</dbReference>
<dbReference type="EMBL" id="CP001124">
    <property type="protein sequence ID" value="ACH38885.1"/>
    <property type="molecule type" value="Genomic_DNA"/>
</dbReference>
<reference evidence="5 6" key="1">
    <citation type="submission" date="2008-07" db="EMBL/GenBank/DDBJ databases">
        <title>Complete sequence of Geobacter bemidjiensis BEM.</title>
        <authorList>
            <consortium name="US DOE Joint Genome Institute"/>
            <person name="Lucas S."/>
            <person name="Copeland A."/>
            <person name="Lapidus A."/>
            <person name="Glavina del Rio T."/>
            <person name="Dalin E."/>
            <person name="Tice H."/>
            <person name="Bruce D."/>
            <person name="Goodwin L."/>
            <person name="Pitluck S."/>
            <person name="Kiss H."/>
            <person name="Brettin T."/>
            <person name="Detter J.C."/>
            <person name="Han C."/>
            <person name="Kuske C.R."/>
            <person name="Schmutz J."/>
            <person name="Larimer F."/>
            <person name="Land M."/>
            <person name="Hauser L."/>
            <person name="Kyrpides N."/>
            <person name="Lykidis A."/>
            <person name="Lovley D."/>
            <person name="Richardson P."/>
        </authorList>
    </citation>
    <scope>NUCLEOTIDE SEQUENCE [LARGE SCALE GENOMIC DNA]</scope>
    <source>
        <strain evidence="6">ATCC BAA-1014 / DSM 16622 / JCM 12645 / Bem</strain>
    </source>
</reference>
<evidence type="ECO:0000313" key="6">
    <source>
        <dbReference type="Proteomes" id="UP000008825"/>
    </source>
</evidence>
<keyword evidence="5" id="KW-0378">Hydrolase</keyword>
<dbReference type="SFLD" id="SFLDS00003">
    <property type="entry name" value="Haloacid_Dehalogenase"/>
    <property type="match status" value="1"/>
</dbReference>
<dbReference type="HOGENOM" id="CLU_045011_13_3_7"/>